<evidence type="ECO:0000313" key="2">
    <source>
        <dbReference type="Proteomes" id="UP000053660"/>
    </source>
</evidence>
<reference evidence="1 2" key="1">
    <citation type="submission" date="2014-03" db="EMBL/GenBank/DDBJ databases">
        <title>Draft genome of the hookworm Oesophagostomum dentatum.</title>
        <authorList>
            <person name="Mitreva M."/>
        </authorList>
    </citation>
    <scope>NUCLEOTIDE SEQUENCE [LARGE SCALE GENOMIC DNA]</scope>
    <source>
        <strain evidence="1 2">OD-Hann</strain>
    </source>
</reference>
<dbReference type="Proteomes" id="UP000053660">
    <property type="component" value="Unassembled WGS sequence"/>
</dbReference>
<proteinExistence type="predicted"/>
<gene>
    <name evidence="1" type="ORF">OESDEN_05804</name>
</gene>
<organism evidence="1 2">
    <name type="scientific">Oesophagostomum dentatum</name>
    <name type="common">Nodular worm</name>
    <dbReference type="NCBI Taxonomy" id="61180"/>
    <lineage>
        <taxon>Eukaryota</taxon>
        <taxon>Metazoa</taxon>
        <taxon>Ecdysozoa</taxon>
        <taxon>Nematoda</taxon>
        <taxon>Chromadorea</taxon>
        <taxon>Rhabditida</taxon>
        <taxon>Rhabditina</taxon>
        <taxon>Rhabditomorpha</taxon>
        <taxon>Strongyloidea</taxon>
        <taxon>Strongylidae</taxon>
        <taxon>Oesophagostomum</taxon>
    </lineage>
</organism>
<evidence type="ECO:0000313" key="1">
    <source>
        <dbReference type="EMBL" id="KHJ94267.1"/>
    </source>
</evidence>
<accession>A0A0B1TEM9</accession>
<name>A0A0B1TEM9_OESDE</name>
<dbReference type="EMBL" id="KN550396">
    <property type="protein sequence ID" value="KHJ94267.1"/>
    <property type="molecule type" value="Genomic_DNA"/>
</dbReference>
<sequence>MWCPSIYSDDCNGSMPAICATSAQAAATVTSTGMNCRLTWTCPIGTSAYYYTGMNSTATPYPGDFAQCFMPPNNNWYLPDGTTEITAVACQTAPIPFAIVVVPVPP</sequence>
<protein>
    <submittedName>
        <fullName evidence="1">Uncharacterized protein</fullName>
    </submittedName>
</protein>
<keyword evidence="2" id="KW-1185">Reference proteome</keyword>
<dbReference type="AlphaFoldDB" id="A0A0B1TEM9"/>
<dbReference type="OrthoDB" id="5853505at2759"/>